<organism evidence="1 2">
    <name type="scientific">Bacillus safensis</name>
    <dbReference type="NCBI Taxonomy" id="561879"/>
    <lineage>
        <taxon>Bacteria</taxon>
        <taxon>Bacillati</taxon>
        <taxon>Bacillota</taxon>
        <taxon>Bacilli</taxon>
        <taxon>Bacillales</taxon>
        <taxon>Bacillaceae</taxon>
        <taxon>Bacillus</taxon>
    </lineage>
</organism>
<accession>A0A5S9M6Y5</accession>
<name>A0A5S9M6Y5_BACIA</name>
<dbReference type="AlphaFoldDB" id="A0A5S9M6Y5"/>
<dbReference type="Proteomes" id="UP000464658">
    <property type="component" value="Chromosome"/>
</dbReference>
<reference evidence="1 2" key="1">
    <citation type="submission" date="2019-12" db="EMBL/GenBank/DDBJ databases">
        <title>Full genome sequence of a Bacillus safensis strain isolated from commercially available natto in Indonesia.</title>
        <authorList>
            <person name="Yoshida M."/>
            <person name="Uomi M."/>
            <person name="Waturangi D."/>
            <person name="Ekaputri J.J."/>
            <person name="Setiamarga D.H.E."/>
        </authorList>
    </citation>
    <scope>NUCLEOTIDE SEQUENCE [LARGE SCALE GENOMIC DNA]</scope>
    <source>
        <strain evidence="1 2">IDN1</strain>
    </source>
</reference>
<evidence type="ECO:0000313" key="1">
    <source>
        <dbReference type="EMBL" id="BBP87924.1"/>
    </source>
</evidence>
<evidence type="ECO:0000313" key="2">
    <source>
        <dbReference type="Proteomes" id="UP000464658"/>
    </source>
</evidence>
<protein>
    <submittedName>
        <fullName evidence="1">Uncharacterized protein</fullName>
    </submittedName>
</protein>
<proteinExistence type="predicted"/>
<gene>
    <name evidence="1" type="ORF">BsIDN1_15420</name>
</gene>
<sequence>MSFNFEKSVMDKDFKKVFFDKSHKLCAFVFHSSANTSTSLRELMIDKSSTLVHAYRAFWD</sequence>
<dbReference type="EMBL" id="AP021906">
    <property type="protein sequence ID" value="BBP87924.1"/>
    <property type="molecule type" value="Genomic_DNA"/>
</dbReference>